<dbReference type="AlphaFoldDB" id="A0A5P1E956"/>
<evidence type="ECO:0000256" key="1">
    <source>
        <dbReference type="SAM" id="MobiDB-lite"/>
    </source>
</evidence>
<evidence type="ECO:0000313" key="2">
    <source>
        <dbReference type="EMBL" id="ONK62382.1"/>
    </source>
</evidence>
<dbReference type="Proteomes" id="UP000243459">
    <property type="component" value="Chromosome 7"/>
</dbReference>
<feature type="compositionally biased region" description="Basic and acidic residues" evidence="1">
    <location>
        <begin position="42"/>
        <end position="54"/>
    </location>
</feature>
<protein>
    <submittedName>
        <fullName evidence="2">Uncharacterized protein</fullName>
    </submittedName>
</protein>
<organism evidence="2 3">
    <name type="scientific">Asparagus officinalis</name>
    <name type="common">Garden asparagus</name>
    <dbReference type="NCBI Taxonomy" id="4686"/>
    <lineage>
        <taxon>Eukaryota</taxon>
        <taxon>Viridiplantae</taxon>
        <taxon>Streptophyta</taxon>
        <taxon>Embryophyta</taxon>
        <taxon>Tracheophyta</taxon>
        <taxon>Spermatophyta</taxon>
        <taxon>Magnoliopsida</taxon>
        <taxon>Liliopsida</taxon>
        <taxon>Asparagales</taxon>
        <taxon>Asparagaceae</taxon>
        <taxon>Asparagoideae</taxon>
        <taxon>Asparagus</taxon>
    </lineage>
</organism>
<evidence type="ECO:0000313" key="3">
    <source>
        <dbReference type="Proteomes" id="UP000243459"/>
    </source>
</evidence>
<dbReference type="Gramene" id="ONK62382">
    <property type="protein sequence ID" value="ONK62382"/>
    <property type="gene ID" value="A4U43_C07F3300"/>
</dbReference>
<proteinExistence type="predicted"/>
<feature type="region of interest" description="Disordered" evidence="1">
    <location>
        <begin position="28"/>
        <end position="54"/>
    </location>
</feature>
<gene>
    <name evidence="2" type="ORF">A4U43_C07F3300</name>
</gene>
<keyword evidence="3" id="KW-1185">Reference proteome</keyword>
<reference evidence="3" key="1">
    <citation type="journal article" date="2017" name="Nat. Commun.">
        <title>The asparagus genome sheds light on the origin and evolution of a young Y chromosome.</title>
        <authorList>
            <person name="Harkess A."/>
            <person name="Zhou J."/>
            <person name="Xu C."/>
            <person name="Bowers J.E."/>
            <person name="Van der Hulst R."/>
            <person name="Ayyampalayam S."/>
            <person name="Mercati F."/>
            <person name="Riccardi P."/>
            <person name="McKain M.R."/>
            <person name="Kakrana A."/>
            <person name="Tang H."/>
            <person name="Ray J."/>
            <person name="Groenendijk J."/>
            <person name="Arikit S."/>
            <person name="Mathioni S.M."/>
            <person name="Nakano M."/>
            <person name="Shan H."/>
            <person name="Telgmann-Rauber A."/>
            <person name="Kanno A."/>
            <person name="Yue Z."/>
            <person name="Chen H."/>
            <person name="Li W."/>
            <person name="Chen Y."/>
            <person name="Xu X."/>
            <person name="Zhang Y."/>
            <person name="Luo S."/>
            <person name="Chen H."/>
            <person name="Gao J."/>
            <person name="Mao Z."/>
            <person name="Pires J.C."/>
            <person name="Luo M."/>
            <person name="Kudrna D."/>
            <person name="Wing R.A."/>
            <person name="Meyers B.C."/>
            <person name="Yi K."/>
            <person name="Kong H."/>
            <person name="Lavrijsen P."/>
            <person name="Sunseri F."/>
            <person name="Falavigna A."/>
            <person name="Ye Y."/>
            <person name="Leebens-Mack J.H."/>
            <person name="Chen G."/>
        </authorList>
    </citation>
    <scope>NUCLEOTIDE SEQUENCE [LARGE SCALE GENOMIC DNA]</scope>
    <source>
        <strain evidence="3">cv. DH0086</strain>
    </source>
</reference>
<accession>A0A5P1E956</accession>
<sequence length="107" mass="11383">MIYSKGEMPKRADLAAARRAEVIAAAAGGGERSSAVSGGRGGRKEGGGARVGERNWGERGALQNVDLRSGREVLEREIWGKKSEFGHEIFLELAERKVKLGVFTAGG</sequence>
<name>A0A5P1E956_ASPOF</name>
<feature type="compositionally biased region" description="Low complexity" evidence="1">
    <location>
        <begin position="28"/>
        <end position="37"/>
    </location>
</feature>
<dbReference type="EMBL" id="CM007387">
    <property type="protein sequence ID" value="ONK62382.1"/>
    <property type="molecule type" value="Genomic_DNA"/>
</dbReference>